<dbReference type="OrthoDB" id="3297638at2"/>
<organism evidence="2 3">
    <name type="scientific">Krasilnikovia cinnamomea</name>
    <dbReference type="NCBI Taxonomy" id="349313"/>
    <lineage>
        <taxon>Bacteria</taxon>
        <taxon>Bacillati</taxon>
        <taxon>Actinomycetota</taxon>
        <taxon>Actinomycetes</taxon>
        <taxon>Micromonosporales</taxon>
        <taxon>Micromonosporaceae</taxon>
        <taxon>Krasilnikovia</taxon>
    </lineage>
</organism>
<accession>A0A4Q7ZIA2</accession>
<evidence type="ECO:0000256" key="1">
    <source>
        <dbReference type="SAM" id="SignalP"/>
    </source>
</evidence>
<feature type="chain" id="PRO_5020727415" evidence="1">
    <location>
        <begin position="28"/>
        <end position="166"/>
    </location>
</feature>
<evidence type="ECO:0000313" key="2">
    <source>
        <dbReference type="EMBL" id="RZU50161.1"/>
    </source>
</evidence>
<reference evidence="2 3" key="1">
    <citation type="submission" date="2019-02" db="EMBL/GenBank/DDBJ databases">
        <title>Sequencing the genomes of 1000 actinobacteria strains.</title>
        <authorList>
            <person name="Klenk H.-P."/>
        </authorList>
    </citation>
    <scope>NUCLEOTIDE SEQUENCE [LARGE SCALE GENOMIC DNA]</scope>
    <source>
        <strain evidence="2 3">DSM 45162</strain>
    </source>
</reference>
<proteinExistence type="predicted"/>
<protein>
    <submittedName>
        <fullName evidence="2">Uncharacterized protein</fullName>
    </submittedName>
</protein>
<dbReference type="Proteomes" id="UP000292564">
    <property type="component" value="Unassembled WGS sequence"/>
</dbReference>
<comment type="caution">
    <text evidence="2">The sequence shown here is derived from an EMBL/GenBank/DDBJ whole genome shotgun (WGS) entry which is preliminary data.</text>
</comment>
<name>A0A4Q7ZIA2_9ACTN</name>
<sequence length="166" mass="16736">MRQLSRRTTAITVTTLVGLCAAGAAWAAWSLTGSGNAQAKAGSVVELKVTSAGLPATGLTPGNTTAVLLTVQNRNQFPVRITHIRLSDIDSSVPGCDAGDNVDIVNSAPLPADPAKVTVPAGSDDAPATAKITWDGPLHMVADAADACQGAPFTFTVNLDAVSAAS</sequence>
<keyword evidence="1" id="KW-0732">Signal</keyword>
<evidence type="ECO:0000313" key="3">
    <source>
        <dbReference type="Proteomes" id="UP000292564"/>
    </source>
</evidence>
<gene>
    <name evidence="2" type="ORF">EV385_1926</name>
</gene>
<keyword evidence="3" id="KW-1185">Reference proteome</keyword>
<dbReference type="AlphaFoldDB" id="A0A4Q7ZIA2"/>
<feature type="signal peptide" evidence="1">
    <location>
        <begin position="1"/>
        <end position="27"/>
    </location>
</feature>
<dbReference type="EMBL" id="SHKY01000001">
    <property type="protein sequence ID" value="RZU50161.1"/>
    <property type="molecule type" value="Genomic_DNA"/>
</dbReference>
<dbReference type="RefSeq" id="WP_130509130.1">
    <property type="nucleotide sequence ID" value="NZ_SHKY01000001.1"/>
</dbReference>